<dbReference type="InterPro" id="IPR015424">
    <property type="entry name" value="PyrdxlP-dep_Trfase"/>
</dbReference>
<protein>
    <submittedName>
        <fullName evidence="4">Glutamine--scyllo-inositol aminotransferase</fullName>
    </submittedName>
</protein>
<accession>A0ABQ3UHU0</accession>
<reference evidence="4 5" key="1">
    <citation type="journal article" date="2021" name="Int. J. Syst. Evol. Microbiol.">
        <title>Reticulibacter mediterranei gen. nov., sp. nov., within the new family Reticulibacteraceae fam. nov., and Ktedonospora formicarum gen. nov., sp. nov., Ktedonobacter robiniae sp. nov., Dictyobacter formicarum sp. nov. and Dictyobacter arantiisoli sp. nov., belonging to the class Ktedonobacteria.</title>
        <authorList>
            <person name="Yabe S."/>
            <person name="Zheng Y."/>
            <person name="Wang C.M."/>
            <person name="Sakai Y."/>
            <person name="Abe K."/>
            <person name="Yokota A."/>
            <person name="Donadio S."/>
            <person name="Cavaletti L."/>
            <person name="Monciardini P."/>
        </authorList>
    </citation>
    <scope>NUCLEOTIDE SEQUENCE [LARGE SCALE GENOMIC DNA]</scope>
    <source>
        <strain evidence="4 5">SOSP1-30</strain>
    </source>
</reference>
<name>A0ABQ3UHU0_9CHLR</name>
<comment type="similarity">
    <text evidence="2 3">Belongs to the DegT/DnrJ/EryC1 family.</text>
</comment>
<dbReference type="Pfam" id="PF01041">
    <property type="entry name" value="DegT_DnrJ_EryC1"/>
    <property type="match status" value="1"/>
</dbReference>
<dbReference type="GO" id="GO:0008483">
    <property type="term" value="F:transaminase activity"/>
    <property type="evidence" value="ECO:0007669"/>
    <property type="project" value="UniProtKB-KW"/>
</dbReference>
<dbReference type="CDD" id="cd00616">
    <property type="entry name" value="AHBA_syn"/>
    <property type="match status" value="1"/>
</dbReference>
<organism evidence="4 5">
    <name type="scientific">Ktedonobacter robiniae</name>
    <dbReference type="NCBI Taxonomy" id="2778365"/>
    <lineage>
        <taxon>Bacteria</taxon>
        <taxon>Bacillati</taxon>
        <taxon>Chloroflexota</taxon>
        <taxon>Ktedonobacteria</taxon>
        <taxon>Ktedonobacterales</taxon>
        <taxon>Ktedonobacteraceae</taxon>
        <taxon>Ktedonobacter</taxon>
    </lineage>
</organism>
<dbReference type="Proteomes" id="UP000654345">
    <property type="component" value="Unassembled WGS sequence"/>
</dbReference>
<dbReference type="InterPro" id="IPR000653">
    <property type="entry name" value="DegT/StrS_aminotransferase"/>
</dbReference>
<dbReference type="SUPFAM" id="SSF53383">
    <property type="entry name" value="PLP-dependent transferases"/>
    <property type="match status" value="1"/>
</dbReference>
<keyword evidence="4" id="KW-0808">Transferase</keyword>
<dbReference type="PIRSF" id="PIRSF000390">
    <property type="entry name" value="PLP_StrS"/>
    <property type="match status" value="1"/>
</dbReference>
<dbReference type="RefSeq" id="WP_201369173.1">
    <property type="nucleotide sequence ID" value="NZ_BNJG01000001.1"/>
</dbReference>
<sequence>MVPLQVPLVDLRAQYQSLKPEIMAAFAEVLESMHLFLGPKTRAFEQQFAEYCACRYGIGVSSGTEALVLALRACDIGAGDEVITVSNTFIATVEAIALVGARPVFIDVDPQTYLMDWRQLETVCTERTRAILPVHLYGHAAEMGPILEFARARGLRVIEDASQAHGATYQGQRVGSFGDIGCFSLYYSKNLGAFGEAGICTTSDPVLAEKLCMLRDHGSRVRYHHEVIGGNYRLDELQAAVLLLKMPYLEQWNQARQSHAQFYTQRLRAVVPQVPEVCSWGTHVYCYYVIQVEQRDTFRKALEEAGIGTNVHYPVPIHLQPACSDYGYTRGMLPVTEHAAERIVSLPMYPELTEEQLHLVVETVKQALLIGVTQK</sequence>
<evidence type="ECO:0000256" key="1">
    <source>
        <dbReference type="ARBA" id="ARBA00022898"/>
    </source>
</evidence>
<evidence type="ECO:0000313" key="4">
    <source>
        <dbReference type="EMBL" id="GHO52247.1"/>
    </source>
</evidence>
<proteinExistence type="inferred from homology"/>
<dbReference type="EMBL" id="BNJG01000001">
    <property type="protein sequence ID" value="GHO52247.1"/>
    <property type="molecule type" value="Genomic_DNA"/>
</dbReference>
<evidence type="ECO:0000256" key="3">
    <source>
        <dbReference type="RuleBase" id="RU004508"/>
    </source>
</evidence>
<dbReference type="PANTHER" id="PTHR30244">
    <property type="entry name" value="TRANSAMINASE"/>
    <property type="match status" value="1"/>
</dbReference>
<keyword evidence="1 3" id="KW-0663">Pyridoxal phosphate</keyword>
<comment type="caution">
    <text evidence="4">The sequence shown here is derived from an EMBL/GenBank/DDBJ whole genome shotgun (WGS) entry which is preliminary data.</text>
</comment>
<dbReference type="InterPro" id="IPR015422">
    <property type="entry name" value="PyrdxlP-dep_Trfase_small"/>
</dbReference>
<gene>
    <name evidence="4" type="ORF">KSB_07220</name>
</gene>
<dbReference type="Gene3D" id="3.40.640.10">
    <property type="entry name" value="Type I PLP-dependent aspartate aminotransferase-like (Major domain)"/>
    <property type="match status" value="1"/>
</dbReference>
<dbReference type="InterPro" id="IPR015421">
    <property type="entry name" value="PyrdxlP-dep_Trfase_major"/>
</dbReference>
<dbReference type="PANTHER" id="PTHR30244:SF36">
    <property type="entry name" value="3-OXO-GLUCOSE-6-PHOSPHATE:GLUTAMATE AMINOTRANSFERASE"/>
    <property type="match status" value="1"/>
</dbReference>
<evidence type="ECO:0000313" key="5">
    <source>
        <dbReference type="Proteomes" id="UP000654345"/>
    </source>
</evidence>
<evidence type="ECO:0000256" key="2">
    <source>
        <dbReference type="ARBA" id="ARBA00037999"/>
    </source>
</evidence>
<keyword evidence="5" id="KW-1185">Reference proteome</keyword>
<dbReference type="Gene3D" id="3.90.1150.10">
    <property type="entry name" value="Aspartate Aminotransferase, domain 1"/>
    <property type="match status" value="1"/>
</dbReference>
<keyword evidence="4" id="KW-0032">Aminotransferase</keyword>